<dbReference type="RefSeq" id="WP_093717097.1">
    <property type="nucleotide sequence ID" value="NZ_FONG01000026.1"/>
</dbReference>
<evidence type="ECO:0000256" key="1">
    <source>
        <dbReference type="SAM" id="MobiDB-lite"/>
    </source>
</evidence>
<reference evidence="2 3" key="1">
    <citation type="submission" date="2016-10" db="EMBL/GenBank/DDBJ databases">
        <authorList>
            <person name="de Groot N.N."/>
        </authorList>
    </citation>
    <scope>NUCLEOTIDE SEQUENCE [LARGE SCALE GENOMIC DNA]</scope>
    <source>
        <strain evidence="2 3">CGMCC 4.3510</strain>
    </source>
</reference>
<organism evidence="2 3">
    <name type="scientific">Actinacidiphila alni</name>
    <dbReference type="NCBI Taxonomy" id="380248"/>
    <lineage>
        <taxon>Bacteria</taxon>
        <taxon>Bacillati</taxon>
        <taxon>Actinomycetota</taxon>
        <taxon>Actinomycetes</taxon>
        <taxon>Kitasatosporales</taxon>
        <taxon>Streptomycetaceae</taxon>
        <taxon>Actinacidiphila</taxon>
    </lineage>
</organism>
<sequence>MSENPQNARVPRTAGPDAVPDAELDLEAPEADAAEQRAEVLDTDDEGTENSADPLTPRPADQAEDADPADAAEQRAVVALDEDDYR</sequence>
<proteinExistence type="predicted"/>
<dbReference type="AlphaFoldDB" id="A0A1I2L2C5"/>
<name>A0A1I2L2C5_9ACTN</name>
<dbReference type="Proteomes" id="UP000199323">
    <property type="component" value="Unassembled WGS sequence"/>
</dbReference>
<evidence type="ECO:0000313" key="2">
    <source>
        <dbReference type="EMBL" id="SFF72698.1"/>
    </source>
</evidence>
<keyword evidence="3" id="KW-1185">Reference proteome</keyword>
<dbReference type="STRING" id="380248.SAMN05216251_12624"/>
<feature type="region of interest" description="Disordered" evidence="1">
    <location>
        <begin position="1"/>
        <end position="86"/>
    </location>
</feature>
<feature type="compositionally biased region" description="Acidic residues" evidence="1">
    <location>
        <begin position="20"/>
        <end position="33"/>
    </location>
</feature>
<protein>
    <submittedName>
        <fullName evidence="2">Uncharacterized protein</fullName>
    </submittedName>
</protein>
<evidence type="ECO:0000313" key="3">
    <source>
        <dbReference type="Proteomes" id="UP000199323"/>
    </source>
</evidence>
<accession>A0A1I2L2C5</accession>
<dbReference type="EMBL" id="FONG01000026">
    <property type="protein sequence ID" value="SFF72698.1"/>
    <property type="molecule type" value="Genomic_DNA"/>
</dbReference>
<gene>
    <name evidence="2" type="ORF">SAMN05216251_12624</name>
</gene>